<organism evidence="1 2">
    <name type="scientific">Trichinella murrelli</name>
    <dbReference type="NCBI Taxonomy" id="144512"/>
    <lineage>
        <taxon>Eukaryota</taxon>
        <taxon>Metazoa</taxon>
        <taxon>Ecdysozoa</taxon>
        <taxon>Nematoda</taxon>
        <taxon>Enoplea</taxon>
        <taxon>Dorylaimia</taxon>
        <taxon>Trichinellida</taxon>
        <taxon>Trichinellidae</taxon>
        <taxon>Trichinella</taxon>
    </lineage>
</organism>
<sequence length="62" mass="7219">MKPPNAANQCIRIFMQRQIRGTEEEKYNRNSANIISDLRRLPVAYCPRYSEKSTQHIHGSLS</sequence>
<comment type="caution">
    <text evidence="1">The sequence shown here is derived from an EMBL/GenBank/DDBJ whole genome shotgun (WGS) entry which is preliminary data.</text>
</comment>
<dbReference type="AlphaFoldDB" id="A0A0V0T332"/>
<accession>A0A0V0T332</accession>
<dbReference type="Proteomes" id="UP000055048">
    <property type="component" value="Unassembled WGS sequence"/>
</dbReference>
<dbReference type="EMBL" id="JYDJ01000816">
    <property type="protein sequence ID" value="KRX33384.1"/>
    <property type="molecule type" value="Genomic_DNA"/>
</dbReference>
<proteinExistence type="predicted"/>
<gene>
    <name evidence="1" type="ORF">T05_364</name>
</gene>
<protein>
    <submittedName>
        <fullName evidence="1">Uncharacterized protein</fullName>
    </submittedName>
</protein>
<evidence type="ECO:0000313" key="2">
    <source>
        <dbReference type="Proteomes" id="UP000055048"/>
    </source>
</evidence>
<evidence type="ECO:0000313" key="1">
    <source>
        <dbReference type="EMBL" id="KRX33384.1"/>
    </source>
</evidence>
<reference evidence="1 2" key="1">
    <citation type="submission" date="2015-01" db="EMBL/GenBank/DDBJ databases">
        <title>Evolution of Trichinella species and genotypes.</title>
        <authorList>
            <person name="Korhonen P.K."/>
            <person name="Edoardo P."/>
            <person name="Giuseppe L.R."/>
            <person name="Gasser R.B."/>
        </authorList>
    </citation>
    <scope>NUCLEOTIDE SEQUENCE [LARGE SCALE GENOMIC DNA]</scope>
    <source>
        <strain evidence="1">ISS417</strain>
    </source>
</reference>
<name>A0A0V0T332_9BILA</name>
<keyword evidence="2" id="KW-1185">Reference proteome</keyword>